<dbReference type="SUPFAM" id="SSF57850">
    <property type="entry name" value="RING/U-box"/>
    <property type="match status" value="1"/>
</dbReference>
<evidence type="ECO:0000256" key="12">
    <source>
        <dbReference type="ARBA" id="ARBA00023136"/>
    </source>
</evidence>
<organism evidence="18 19">
    <name type="scientific">Lupinus luteus</name>
    <name type="common">European yellow lupine</name>
    <dbReference type="NCBI Taxonomy" id="3873"/>
    <lineage>
        <taxon>Eukaryota</taxon>
        <taxon>Viridiplantae</taxon>
        <taxon>Streptophyta</taxon>
        <taxon>Embryophyta</taxon>
        <taxon>Tracheophyta</taxon>
        <taxon>Spermatophyta</taxon>
        <taxon>Magnoliopsida</taxon>
        <taxon>eudicotyledons</taxon>
        <taxon>Gunneridae</taxon>
        <taxon>Pentapetalae</taxon>
        <taxon>rosids</taxon>
        <taxon>fabids</taxon>
        <taxon>Fabales</taxon>
        <taxon>Fabaceae</taxon>
        <taxon>Papilionoideae</taxon>
        <taxon>50 kb inversion clade</taxon>
        <taxon>genistoids sensu lato</taxon>
        <taxon>core genistoids</taxon>
        <taxon>Genisteae</taxon>
        <taxon>Lupinus</taxon>
    </lineage>
</organism>
<evidence type="ECO:0000256" key="7">
    <source>
        <dbReference type="ARBA" id="ARBA00022723"/>
    </source>
</evidence>
<feature type="compositionally biased region" description="Polar residues" evidence="15">
    <location>
        <begin position="192"/>
        <end position="203"/>
    </location>
</feature>
<evidence type="ECO:0000259" key="17">
    <source>
        <dbReference type="PROSITE" id="PS50089"/>
    </source>
</evidence>
<evidence type="ECO:0000313" key="18">
    <source>
        <dbReference type="EMBL" id="CAL0320987.1"/>
    </source>
</evidence>
<evidence type="ECO:0000256" key="15">
    <source>
        <dbReference type="SAM" id="MobiDB-lite"/>
    </source>
</evidence>
<dbReference type="Proteomes" id="UP001497480">
    <property type="component" value="Unassembled WGS sequence"/>
</dbReference>
<evidence type="ECO:0000256" key="3">
    <source>
        <dbReference type="ARBA" id="ARBA00004906"/>
    </source>
</evidence>
<protein>
    <recommendedName>
        <fullName evidence="4">RING-type E3 ubiquitin transferase</fullName>
        <ecNumber evidence="4">2.3.2.27</ecNumber>
    </recommendedName>
</protein>
<dbReference type="PANTHER" id="PTHR14155">
    <property type="entry name" value="RING FINGER DOMAIN-CONTAINING"/>
    <property type="match status" value="1"/>
</dbReference>
<dbReference type="InterPro" id="IPR053238">
    <property type="entry name" value="RING-H2_zinc_finger"/>
</dbReference>
<keyword evidence="19" id="KW-1185">Reference proteome</keyword>
<keyword evidence="11 16" id="KW-1133">Transmembrane helix</keyword>
<dbReference type="GO" id="GO:0008270">
    <property type="term" value="F:zinc ion binding"/>
    <property type="evidence" value="ECO:0007669"/>
    <property type="project" value="UniProtKB-KW"/>
</dbReference>
<feature type="domain" description="RING-type" evidence="17">
    <location>
        <begin position="91"/>
        <end position="133"/>
    </location>
</feature>
<feature type="compositionally biased region" description="Polar residues" evidence="15">
    <location>
        <begin position="257"/>
        <end position="268"/>
    </location>
</feature>
<keyword evidence="9" id="KW-0833">Ubl conjugation pathway</keyword>
<dbReference type="InterPro" id="IPR001841">
    <property type="entry name" value="Znf_RING"/>
</dbReference>
<dbReference type="PROSITE" id="PS50089">
    <property type="entry name" value="ZF_RING_2"/>
    <property type="match status" value="1"/>
</dbReference>
<evidence type="ECO:0000256" key="1">
    <source>
        <dbReference type="ARBA" id="ARBA00000900"/>
    </source>
</evidence>
<feature type="transmembrane region" description="Helical" evidence="16">
    <location>
        <begin position="17"/>
        <end position="38"/>
    </location>
</feature>
<dbReference type="AlphaFoldDB" id="A0AAV1XIP2"/>
<sequence length="286" mass="32602">MTTAHAMNFNDKNQSPAIAIVIAIPVSAFLLMVFFTIYSRYCAHSPTYNFDNGRRFRRMTRGLDPSVFETFPILEYSVVKIHKIGKCDLECAVCLNEFEDSETLRLIPNCDHVFHPECIDEWFASHTTCPVCRANLAPQPVMPVHGNLEIQNDVVLTVTRQQERDRNEQANVILVNQTLNRIRTKRSRSNRKSQFPKSYSTGHSLIEPGENTERFTLKLPLDVREKIIQNRELNRTKSMVTSRRDKSDRFVKVKASSLKSPRVTSSAAASPKLPKPITVDSARLPV</sequence>
<proteinExistence type="inferred from homology"/>
<keyword evidence="8 14" id="KW-0863">Zinc-finger</keyword>
<keyword evidence="12 16" id="KW-0472">Membrane</keyword>
<evidence type="ECO:0000313" key="19">
    <source>
        <dbReference type="Proteomes" id="UP001497480"/>
    </source>
</evidence>
<evidence type="ECO:0000256" key="8">
    <source>
        <dbReference type="ARBA" id="ARBA00022771"/>
    </source>
</evidence>
<evidence type="ECO:0000256" key="4">
    <source>
        <dbReference type="ARBA" id="ARBA00012483"/>
    </source>
</evidence>
<dbReference type="InterPro" id="IPR013083">
    <property type="entry name" value="Znf_RING/FYVE/PHD"/>
</dbReference>
<evidence type="ECO:0000256" key="5">
    <source>
        <dbReference type="ARBA" id="ARBA00022679"/>
    </source>
</evidence>
<keyword evidence="10" id="KW-0862">Zinc</keyword>
<evidence type="ECO:0000256" key="16">
    <source>
        <dbReference type="SAM" id="Phobius"/>
    </source>
</evidence>
<evidence type="ECO:0000256" key="10">
    <source>
        <dbReference type="ARBA" id="ARBA00022833"/>
    </source>
</evidence>
<comment type="catalytic activity">
    <reaction evidence="1">
        <text>S-ubiquitinyl-[E2 ubiquitin-conjugating enzyme]-L-cysteine + [acceptor protein]-L-lysine = [E2 ubiquitin-conjugating enzyme]-L-cysteine + N(6)-ubiquitinyl-[acceptor protein]-L-lysine.</text>
        <dbReference type="EC" id="2.3.2.27"/>
    </reaction>
</comment>
<comment type="pathway">
    <text evidence="3">Protein modification; protein ubiquitination.</text>
</comment>
<accession>A0AAV1XIP2</accession>
<comment type="subcellular location">
    <subcellularLocation>
        <location evidence="2">Membrane</location>
        <topology evidence="2">Single-pass membrane protein</topology>
    </subcellularLocation>
</comment>
<evidence type="ECO:0000256" key="13">
    <source>
        <dbReference type="ARBA" id="ARBA00024209"/>
    </source>
</evidence>
<feature type="region of interest" description="Disordered" evidence="15">
    <location>
        <begin position="237"/>
        <end position="286"/>
    </location>
</feature>
<evidence type="ECO:0000256" key="6">
    <source>
        <dbReference type="ARBA" id="ARBA00022692"/>
    </source>
</evidence>
<dbReference type="EC" id="2.3.2.27" evidence="4"/>
<dbReference type="GO" id="GO:0016020">
    <property type="term" value="C:membrane"/>
    <property type="evidence" value="ECO:0007669"/>
    <property type="project" value="UniProtKB-SubCell"/>
</dbReference>
<dbReference type="EMBL" id="CAXHTB010000015">
    <property type="protein sequence ID" value="CAL0320987.1"/>
    <property type="molecule type" value="Genomic_DNA"/>
</dbReference>
<dbReference type="GO" id="GO:0061630">
    <property type="term" value="F:ubiquitin protein ligase activity"/>
    <property type="evidence" value="ECO:0007669"/>
    <property type="project" value="UniProtKB-EC"/>
</dbReference>
<evidence type="ECO:0000256" key="14">
    <source>
        <dbReference type="PROSITE-ProRule" id="PRU00175"/>
    </source>
</evidence>
<dbReference type="SMART" id="SM00184">
    <property type="entry name" value="RING"/>
    <property type="match status" value="1"/>
</dbReference>
<name>A0AAV1XIP2_LUPLU</name>
<evidence type="ECO:0000256" key="11">
    <source>
        <dbReference type="ARBA" id="ARBA00022989"/>
    </source>
</evidence>
<keyword evidence="5" id="KW-0808">Transferase</keyword>
<comment type="similarity">
    <text evidence="13">Belongs to the RING-type zinc finger family. ATL subfamily.</text>
</comment>
<keyword evidence="6 16" id="KW-0812">Transmembrane</keyword>
<reference evidence="18 19" key="1">
    <citation type="submission" date="2024-03" db="EMBL/GenBank/DDBJ databases">
        <authorList>
            <person name="Martinez-Hernandez J."/>
        </authorList>
    </citation>
    <scope>NUCLEOTIDE SEQUENCE [LARGE SCALE GENOMIC DNA]</scope>
</reference>
<dbReference type="Gene3D" id="3.30.40.10">
    <property type="entry name" value="Zinc/RING finger domain, C3HC4 (zinc finger)"/>
    <property type="match status" value="1"/>
</dbReference>
<dbReference type="CDD" id="cd16461">
    <property type="entry name" value="RING-H2_EL5-like"/>
    <property type="match status" value="1"/>
</dbReference>
<feature type="region of interest" description="Disordered" evidence="15">
    <location>
        <begin position="184"/>
        <end position="207"/>
    </location>
</feature>
<evidence type="ECO:0000256" key="9">
    <source>
        <dbReference type="ARBA" id="ARBA00022786"/>
    </source>
</evidence>
<keyword evidence="7" id="KW-0479">Metal-binding</keyword>
<dbReference type="Pfam" id="PF13639">
    <property type="entry name" value="zf-RING_2"/>
    <property type="match status" value="1"/>
</dbReference>
<dbReference type="FunFam" id="3.30.40.10:FF:000187">
    <property type="entry name" value="E3 ubiquitin-protein ligase ATL6"/>
    <property type="match status" value="1"/>
</dbReference>
<comment type="caution">
    <text evidence="18">The sequence shown here is derived from an EMBL/GenBank/DDBJ whole genome shotgun (WGS) entry which is preliminary data.</text>
</comment>
<feature type="compositionally biased region" description="Basic and acidic residues" evidence="15">
    <location>
        <begin position="242"/>
        <end position="251"/>
    </location>
</feature>
<dbReference type="PANTHER" id="PTHR14155:SF263">
    <property type="entry name" value="E3 UBIQUITIN-PROTEIN LIGASE ATL6"/>
    <property type="match status" value="1"/>
</dbReference>
<evidence type="ECO:0000256" key="2">
    <source>
        <dbReference type="ARBA" id="ARBA00004167"/>
    </source>
</evidence>
<gene>
    <name evidence="18" type="ORF">LLUT_LOCUS22047</name>
</gene>